<keyword evidence="5 9" id="KW-0028">Amino-acid biosynthesis</keyword>
<dbReference type="GO" id="GO:0005737">
    <property type="term" value="C:cytoplasm"/>
    <property type="evidence" value="ECO:0007669"/>
    <property type="project" value="UniProtKB-SubCell"/>
</dbReference>
<gene>
    <name evidence="9 10" type="primary">aroA</name>
    <name evidence="10" type="ORF">D4A81_04590</name>
</gene>
<comment type="similarity">
    <text evidence="3 9">Belongs to the EPSP synthase family.</text>
</comment>
<dbReference type="Proteomes" id="UP000265562">
    <property type="component" value="Chromosome"/>
</dbReference>
<feature type="binding site" evidence="9">
    <location>
        <position position="329"/>
    </location>
    <ligand>
        <name>3-phosphoshikimate</name>
        <dbReference type="ChEBI" id="CHEBI:145989"/>
    </ligand>
</feature>
<name>A0A385Q116_9FIRM</name>
<evidence type="ECO:0000256" key="3">
    <source>
        <dbReference type="ARBA" id="ARBA00009948"/>
    </source>
</evidence>
<feature type="binding site" evidence="9">
    <location>
        <position position="302"/>
    </location>
    <ligand>
        <name>3-phosphoshikimate</name>
        <dbReference type="ChEBI" id="CHEBI:145989"/>
    </ligand>
</feature>
<dbReference type="EMBL" id="CP032364">
    <property type="protein sequence ID" value="AYA99277.1"/>
    <property type="molecule type" value="Genomic_DNA"/>
</dbReference>
<dbReference type="HAMAP" id="MF_00210">
    <property type="entry name" value="EPSP_synth"/>
    <property type="match status" value="1"/>
</dbReference>
<feature type="binding site" evidence="9">
    <location>
        <position position="333"/>
    </location>
    <ligand>
        <name>phosphoenolpyruvate</name>
        <dbReference type="ChEBI" id="CHEBI:58702"/>
    </ligand>
</feature>
<feature type="binding site" evidence="9">
    <location>
        <position position="157"/>
    </location>
    <ligand>
        <name>phosphoenolpyruvate</name>
        <dbReference type="ChEBI" id="CHEBI:58702"/>
    </ligand>
</feature>
<proteinExistence type="inferred from homology"/>
<evidence type="ECO:0000313" key="11">
    <source>
        <dbReference type="Proteomes" id="UP000265562"/>
    </source>
</evidence>
<dbReference type="OrthoDB" id="9809920at2"/>
<comment type="function">
    <text evidence="1 9">Catalyzes the transfer of the enolpyruvyl moiety of phosphoenolpyruvate (PEP) to the 5-hydroxyl of shikimate-3-phosphate (S3P) to produce enolpyruvyl shikimate-3-phosphate and inorganic phosphate.</text>
</comment>
<dbReference type="InterPro" id="IPR036968">
    <property type="entry name" value="Enolpyruvate_Tfrase_sf"/>
</dbReference>
<feature type="binding site" evidence="9">
    <location>
        <position position="112"/>
    </location>
    <ligand>
        <name>phosphoenolpyruvate</name>
        <dbReference type="ChEBI" id="CHEBI:58702"/>
    </ligand>
</feature>
<dbReference type="UniPathway" id="UPA00053">
    <property type="reaction ID" value="UER00089"/>
</dbReference>
<dbReference type="PROSITE" id="PS00885">
    <property type="entry name" value="EPSP_SYNTHASE_2"/>
    <property type="match status" value="1"/>
</dbReference>
<keyword evidence="7 9" id="KW-0057">Aromatic amino acid biosynthesis</keyword>
<dbReference type="SUPFAM" id="SSF55205">
    <property type="entry name" value="EPT/RTPC-like"/>
    <property type="match status" value="1"/>
</dbReference>
<dbReference type="GO" id="GO:0009423">
    <property type="term" value="P:chorismate biosynthetic process"/>
    <property type="evidence" value="ECO:0007669"/>
    <property type="project" value="UniProtKB-UniRule"/>
</dbReference>
<dbReference type="Pfam" id="PF00275">
    <property type="entry name" value="EPSP_synthase"/>
    <property type="match status" value="1"/>
</dbReference>
<evidence type="ECO:0000313" key="10">
    <source>
        <dbReference type="EMBL" id="AYA99277.1"/>
    </source>
</evidence>
<keyword evidence="4 9" id="KW-0963">Cytoplasm</keyword>
<dbReference type="AlphaFoldDB" id="A0A385Q116"/>
<dbReference type="FunFam" id="3.65.10.10:FF:000006">
    <property type="entry name" value="3-phosphoshikimate 1-carboxyvinyltransferase"/>
    <property type="match status" value="1"/>
</dbReference>
<dbReference type="PIRSF" id="PIRSF000505">
    <property type="entry name" value="EPSPS"/>
    <property type="match status" value="1"/>
</dbReference>
<organism evidence="10 11">
    <name type="scientific">Lachnoanaerobaculum umeaense</name>
    <dbReference type="NCBI Taxonomy" id="617123"/>
    <lineage>
        <taxon>Bacteria</taxon>
        <taxon>Bacillati</taxon>
        <taxon>Bacillota</taxon>
        <taxon>Clostridia</taxon>
        <taxon>Lachnospirales</taxon>
        <taxon>Lachnospiraceae</taxon>
        <taxon>Lachnoanaerobaculum</taxon>
    </lineage>
</organism>
<dbReference type="PANTHER" id="PTHR21090">
    <property type="entry name" value="AROM/DEHYDROQUINATE SYNTHASE"/>
    <property type="match status" value="1"/>
</dbReference>
<dbReference type="GO" id="GO:0009073">
    <property type="term" value="P:aromatic amino acid family biosynthetic process"/>
    <property type="evidence" value="ECO:0007669"/>
    <property type="project" value="UniProtKB-KW"/>
</dbReference>
<dbReference type="PROSITE" id="PS00104">
    <property type="entry name" value="EPSP_SYNTHASE_1"/>
    <property type="match status" value="1"/>
</dbReference>
<comment type="subcellular location">
    <subcellularLocation>
        <location evidence="9">Cytoplasm</location>
    </subcellularLocation>
</comment>
<accession>A0A385Q116</accession>
<dbReference type="GO" id="GO:0008652">
    <property type="term" value="P:amino acid biosynthetic process"/>
    <property type="evidence" value="ECO:0007669"/>
    <property type="project" value="UniProtKB-KW"/>
</dbReference>
<reference evidence="10 11" key="1">
    <citation type="submission" date="2018-09" db="EMBL/GenBank/DDBJ databases">
        <title>Genome sequencing of Lachnoanaerobaculum umeaense DSM 23576.</title>
        <authorList>
            <person name="Kook J.-K."/>
            <person name="Park S.-N."/>
            <person name="Lim Y.K."/>
        </authorList>
    </citation>
    <scope>NUCLEOTIDE SEQUENCE [LARGE SCALE GENOMIC DNA]</scope>
    <source>
        <strain evidence="11">DSM 23576 \ CCUG 58757</strain>
    </source>
</reference>
<evidence type="ECO:0000256" key="5">
    <source>
        <dbReference type="ARBA" id="ARBA00022605"/>
    </source>
</evidence>
<evidence type="ECO:0000256" key="9">
    <source>
        <dbReference type="HAMAP-Rule" id="MF_00210"/>
    </source>
</evidence>
<dbReference type="NCBIfam" id="TIGR01356">
    <property type="entry name" value="aroA"/>
    <property type="match status" value="1"/>
</dbReference>
<feature type="binding site" evidence="9">
    <location>
        <position position="84"/>
    </location>
    <ligand>
        <name>phosphoenolpyruvate</name>
        <dbReference type="ChEBI" id="CHEBI:58702"/>
    </ligand>
</feature>
<evidence type="ECO:0000256" key="8">
    <source>
        <dbReference type="ARBA" id="ARBA00044633"/>
    </source>
</evidence>
<protein>
    <recommendedName>
        <fullName evidence="9">3-phosphoshikimate 1-carboxyvinyltransferase</fullName>
        <ecNumber evidence="9">2.5.1.19</ecNumber>
    </recommendedName>
    <alternativeName>
        <fullName evidence="9">5-enolpyruvylshikimate-3-phosphate synthase</fullName>
        <shortName evidence="9">EPSP synthase</shortName>
        <shortName evidence="9">EPSPS</shortName>
    </alternativeName>
</protein>
<dbReference type="PANTHER" id="PTHR21090:SF5">
    <property type="entry name" value="PENTAFUNCTIONAL AROM POLYPEPTIDE"/>
    <property type="match status" value="1"/>
</dbReference>
<comment type="caution">
    <text evidence="9">Lacks conserved residue(s) required for the propagation of feature annotation.</text>
</comment>
<feature type="binding site" evidence="9">
    <location>
        <position position="12"/>
    </location>
    <ligand>
        <name>phosphoenolpyruvate</name>
        <dbReference type="ChEBI" id="CHEBI:58702"/>
    </ligand>
</feature>
<evidence type="ECO:0000256" key="7">
    <source>
        <dbReference type="ARBA" id="ARBA00023141"/>
    </source>
</evidence>
<feature type="binding site" evidence="9">
    <location>
        <position position="376"/>
    </location>
    <ligand>
        <name>phosphoenolpyruvate</name>
        <dbReference type="ChEBI" id="CHEBI:58702"/>
    </ligand>
</feature>
<feature type="active site" description="Proton acceptor" evidence="9">
    <location>
        <position position="302"/>
    </location>
</feature>
<dbReference type="FunFam" id="3.65.10.10:FF:000005">
    <property type="entry name" value="3-phosphoshikimate 1-carboxyvinyltransferase"/>
    <property type="match status" value="1"/>
</dbReference>
<dbReference type="InterPro" id="IPR013792">
    <property type="entry name" value="RNA3'P_cycl/enolpyr_Trfase_a/b"/>
</dbReference>
<keyword evidence="6 9" id="KW-0808">Transferase</keyword>
<evidence type="ECO:0000256" key="6">
    <source>
        <dbReference type="ARBA" id="ARBA00022679"/>
    </source>
</evidence>
<dbReference type="InterPro" id="IPR006264">
    <property type="entry name" value="EPSP_synthase"/>
</dbReference>
<comment type="subunit">
    <text evidence="9">Monomer.</text>
</comment>
<keyword evidence="11" id="KW-1185">Reference proteome</keyword>
<feature type="binding site" evidence="9">
    <location>
        <position position="12"/>
    </location>
    <ligand>
        <name>3-phosphoshikimate</name>
        <dbReference type="ChEBI" id="CHEBI:145989"/>
    </ligand>
</feature>
<dbReference type="InterPro" id="IPR023193">
    <property type="entry name" value="EPSP_synthase_CS"/>
</dbReference>
<dbReference type="InterPro" id="IPR001986">
    <property type="entry name" value="Enolpyruvate_Tfrase_dom"/>
</dbReference>
<dbReference type="KEGG" id="lua:D4A81_04590"/>
<feature type="binding site" evidence="9">
    <location>
        <position position="155"/>
    </location>
    <ligand>
        <name>3-phosphoshikimate</name>
        <dbReference type="ChEBI" id="CHEBI:145989"/>
    </ligand>
</feature>
<feature type="binding site" evidence="9">
    <location>
        <position position="157"/>
    </location>
    <ligand>
        <name>3-phosphoshikimate</name>
        <dbReference type="ChEBI" id="CHEBI:145989"/>
    </ligand>
</feature>
<feature type="binding site" evidence="9">
    <location>
        <position position="13"/>
    </location>
    <ligand>
        <name>3-phosphoshikimate</name>
        <dbReference type="ChEBI" id="CHEBI:145989"/>
    </ligand>
</feature>
<evidence type="ECO:0000256" key="4">
    <source>
        <dbReference type="ARBA" id="ARBA00022490"/>
    </source>
</evidence>
<sequence length="416" mass="44653">MIKGRLRVPGDKSISHRAVMFGSISKGITRITGFLNGADCISTISIFKKMGIDIEMNGTSVIVKGNGLHGLKRPDSILDCGNSGTTTRLVSGILSAQNFTSILTGDKSIQKRPMNRIINPLSLMGANIESNVGFAPLTITGSSLHGIEYNSPVASAQVKSAILLAGLYADSKTTVTEPAKSRDHTELMLRKFGANLITDKNTVTISPTTELFASDIEVPSDISSAAFFMAAAILVLGSELILENVGINPTRDGIIRVLKSMGADIEIINPSNTFEPVADIKVCYSKLHSTTISGELIPTLIDELPLLAAVATMAEGKTIIKDAQELKVKESNRIKVMCEELSKLGVKVLETDDGMEIIGTDRLSGNVTIDTHDDHRIAMTFAILNLISDGEIKLNNSKCVEISYPGFFCDLKNINI</sequence>
<dbReference type="RefSeq" id="WP_111525369.1">
    <property type="nucleotide sequence ID" value="NZ_CP032364.1"/>
</dbReference>
<comment type="catalytic activity">
    <reaction evidence="8">
        <text>3-phosphoshikimate + phosphoenolpyruvate = 5-O-(1-carboxyvinyl)-3-phosphoshikimate + phosphate</text>
        <dbReference type="Rhea" id="RHEA:21256"/>
        <dbReference type="ChEBI" id="CHEBI:43474"/>
        <dbReference type="ChEBI" id="CHEBI:57701"/>
        <dbReference type="ChEBI" id="CHEBI:58702"/>
        <dbReference type="ChEBI" id="CHEBI:145989"/>
        <dbReference type="EC" id="2.5.1.19"/>
    </reaction>
    <physiologicalReaction direction="left-to-right" evidence="8">
        <dbReference type="Rhea" id="RHEA:21257"/>
    </physiologicalReaction>
</comment>
<dbReference type="GO" id="GO:0003866">
    <property type="term" value="F:3-phosphoshikimate 1-carboxyvinyltransferase activity"/>
    <property type="evidence" value="ECO:0007669"/>
    <property type="project" value="UniProtKB-UniRule"/>
</dbReference>
<dbReference type="CDD" id="cd01556">
    <property type="entry name" value="EPSP_synthase"/>
    <property type="match status" value="1"/>
</dbReference>
<evidence type="ECO:0000256" key="2">
    <source>
        <dbReference type="ARBA" id="ARBA00004811"/>
    </source>
</evidence>
<evidence type="ECO:0000256" key="1">
    <source>
        <dbReference type="ARBA" id="ARBA00002174"/>
    </source>
</evidence>
<comment type="pathway">
    <text evidence="2 9">Metabolic intermediate biosynthesis; chorismate biosynthesis; chorismate from D-erythrose 4-phosphate and phosphoenolpyruvate: step 6/7.</text>
</comment>
<dbReference type="Gene3D" id="3.65.10.10">
    <property type="entry name" value="Enolpyruvate transferase domain"/>
    <property type="match status" value="2"/>
</dbReference>
<dbReference type="EC" id="2.5.1.19" evidence="9"/>
<feature type="binding site" evidence="9">
    <location>
        <position position="17"/>
    </location>
    <ligand>
        <name>3-phosphoshikimate</name>
        <dbReference type="ChEBI" id="CHEBI:145989"/>
    </ligand>
</feature>